<evidence type="ECO:0000259" key="4">
    <source>
        <dbReference type="PROSITE" id="PS51468"/>
    </source>
</evidence>
<dbReference type="SUPFAM" id="SSF53300">
    <property type="entry name" value="vWA-like"/>
    <property type="match status" value="1"/>
</dbReference>
<keyword evidence="2" id="KW-0812">Transmembrane</keyword>
<dbReference type="SMART" id="SM00609">
    <property type="entry name" value="VIT"/>
    <property type="match status" value="1"/>
</dbReference>
<feature type="domain" description="VWFA" evidence="3">
    <location>
        <begin position="390"/>
        <end position="560"/>
    </location>
</feature>
<keyword evidence="2" id="KW-0472">Membrane</keyword>
<accession>A0A6N4DSK2</accession>
<dbReference type="InterPro" id="IPR013694">
    <property type="entry name" value="VIT"/>
</dbReference>
<dbReference type="Pfam" id="PF08487">
    <property type="entry name" value="VIT"/>
    <property type="match status" value="1"/>
</dbReference>
<dbReference type="Pfam" id="PF13768">
    <property type="entry name" value="VWA_3"/>
    <property type="match status" value="1"/>
</dbReference>
<feature type="compositionally biased region" description="Polar residues" evidence="1">
    <location>
        <begin position="11"/>
        <end position="23"/>
    </location>
</feature>
<dbReference type="AlphaFoldDB" id="A0A6N4DSK2"/>
<dbReference type="Gene3D" id="3.40.50.410">
    <property type="entry name" value="von Willebrand factor, type A domain"/>
    <property type="match status" value="1"/>
</dbReference>
<organism evidence="5 6">
    <name type="scientific">Candidatus Sedimenticola endophacoides</name>
    <dbReference type="NCBI Taxonomy" id="2548426"/>
    <lineage>
        <taxon>Bacteria</taxon>
        <taxon>Pseudomonadati</taxon>
        <taxon>Pseudomonadota</taxon>
        <taxon>Gammaproteobacteria</taxon>
        <taxon>Chromatiales</taxon>
        <taxon>Sedimenticolaceae</taxon>
        <taxon>Sedimenticola</taxon>
    </lineage>
</organism>
<keyword evidence="2" id="KW-1133">Transmembrane helix</keyword>
<evidence type="ECO:0000259" key="3">
    <source>
        <dbReference type="PROSITE" id="PS50234"/>
    </source>
</evidence>
<evidence type="ECO:0000256" key="2">
    <source>
        <dbReference type="SAM" id="Phobius"/>
    </source>
</evidence>
<evidence type="ECO:0000256" key="1">
    <source>
        <dbReference type="SAM" id="MobiDB-lite"/>
    </source>
</evidence>
<feature type="transmembrane region" description="Helical" evidence="2">
    <location>
        <begin position="54"/>
        <end position="78"/>
    </location>
</feature>
<evidence type="ECO:0000313" key="5">
    <source>
        <dbReference type="EMBL" id="PUD99964.1"/>
    </source>
</evidence>
<dbReference type="InterPro" id="IPR036465">
    <property type="entry name" value="vWFA_dom_sf"/>
</dbReference>
<comment type="caution">
    <text evidence="5">The sequence shown here is derived from an EMBL/GenBank/DDBJ whole genome shotgun (WGS) entry which is preliminary data.</text>
</comment>
<dbReference type="Proteomes" id="UP000250928">
    <property type="component" value="Unassembled WGS sequence"/>
</dbReference>
<feature type="domain" description="VIT" evidence="4">
    <location>
        <begin position="103"/>
        <end position="231"/>
    </location>
</feature>
<name>A0A6N4DSK2_9GAMM</name>
<sequence>MPRQRRPAASATVSTGVSGQEKSTGARRAVGTRGVGIMKRAHAERGLIRDIGYLSLYSVASGVAGALALGALILLLSWPARAGEAPFNEPVAQSVRDEVRGPRLRLRSVDGGGGGEAPLLDTDVRMEISGMTARVVVKQRFRNPGERWVEGVYVFPLPEAAAVDRMRLRIGERLVEGEVREKAQALRQYQQARREGRKASLLSQQRPNIFTTAVANIGPGEEVGVEIEYQQALRYDQGRFSIRFPMVVAPRYIPGRVAGSGDLGGFGGGWARDTDQVPDASRITPPLREPGAERANRVAMEIRLAPGFPLALLESPHHAIERLGDEGGVHRIRLRESVLANRDFVLNWAPRAGDEPHGALFSEHWKGEEYALLMVMPPHVGAVRDPVPREMILVVDTSGSMHGGSIEQARGALRLALGRLTPADRFNVVEFNSHARVLFPSAVAASRDNLSRALAYVDGLEADGGTEMAPALAAALDGRRETPLLRQVVFMTDGSVGNEEALFELIRQRLGASRLFTVGIGSAPNSYFMTRAALFGRGSYTYIGDPGEVREKMNALFMKLESPVLTDIELSWNGDAQPDVWPRRIPDLYAGEPLLVALKGDLGAGGVRLSGRTAGRAWARELTPRGGAQSPGVHLLWARRKVADLLDQRARGRSGEEVRGEVLEVALGHGLVTPYTSLVAVERRPSRPADQGLVSHAVATELPEGWSASKVFGTLPRTATPAPLHLLLGGLLTLAGWILKRATGGGA</sequence>
<reference evidence="5 6" key="1">
    <citation type="submission" date="2018-01" db="EMBL/GenBank/DDBJ databases">
        <title>Novel co-symbiosis in the lucinid bivalve Phacoides pectinatus.</title>
        <authorList>
            <person name="Lim S.J."/>
            <person name="Davis B.G."/>
            <person name="Gill D.E."/>
            <person name="Engel A.S."/>
            <person name="Anderson L.C."/>
            <person name="Campbell B.J."/>
        </authorList>
    </citation>
    <scope>NUCLEOTIDE SEQUENCE [LARGE SCALE GENOMIC DNA]</scope>
    <source>
        <strain evidence="5">N3_P5</strain>
    </source>
</reference>
<evidence type="ECO:0000313" key="6">
    <source>
        <dbReference type="Proteomes" id="UP000250928"/>
    </source>
</evidence>
<feature type="region of interest" description="Disordered" evidence="1">
    <location>
        <begin position="1"/>
        <end position="29"/>
    </location>
</feature>
<gene>
    <name evidence="5" type="ORF">C3L24_09915</name>
</gene>
<dbReference type="EMBL" id="PQCO01000239">
    <property type="protein sequence ID" value="PUD99964.1"/>
    <property type="molecule type" value="Genomic_DNA"/>
</dbReference>
<dbReference type="NCBIfam" id="TIGR03788">
    <property type="entry name" value="marine_srt_targ"/>
    <property type="match status" value="1"/>
</dbReference>
<proteinExistence type="predicted"/>
<dbReference type="InterPro" id="IPR002035">
    <property type="entry name" value="VWF_A"/>
</dbReference>
<dbReference type="PROSITE" id="PS51468">
    <property type="entry name" value="VIT"/>
    <property type="match status" value="1"/>
</dbReference>
<dbReference type="PANTHER" id="PTHR45737">
    <property type="entry name" value="VON WILLEBRAND FACTOR A DOMAIN-CONTAINING PROTEIN 5A"/>
    <property type="match status" value="1"/>
</dbReference>
<dbReference type="PANTHER" id="PTHR45737:SF6">
    <property type="entry name" value="VON WILLEBRAND FACTOR A DOMAIN-CONTAINING PROTEIN 5A"/>
    <property type="match status" value="1"/>
</dbReference>
<dbReference type="SMART" id="SM00327">
    <property type="entry name" value="VWA"/>
    <property type="match status" value="1"/>
</dbReference>
<dbReference type="CDD" id="cd01461">
    <property type="entry name" value="vWA_interalpha_trypsin_inhibitor"/>
    <property type="match status" value="1"/>
</dbReference>
<dbReference type="PROSITE" id="PS50234">
    <property type="entry name" value="VWFA"/>
    <property type="match status" value="1"/>
</dbReference>
<dbReference type="InterPro" id="IPR022440">
    <property type="entry name" value="CHP03788"/>
</dbReference>
<protein>
    <submittedName>
        <fullName evidence="5">Marine proteobacterial sortase target protein</fullName>
    </submittedName>
</protein>